<proteinExistence type="predicted"/>
<dbReference type="KEGG" id="prel:PRELSG_1208800"/>
<gene>
    <name evidence="2" type="ORF">PRELSG_1208800</name>
</gene>
<dbReference type="OrthoDB" id="9374162at2759"/>
<dbReference type="VEuPathDB" id="PlasmoDB:PRELSG_1208800"/>
<protein>
    <submittedName>
        <fullName evidence="2">Uncharacterized protein</fullName>
    </submittedName>
</protein>
<name>A0A1J1HCQ7_PLARL</name>
<dbReference type="Proteomes" id="UP000220158">
    <property type="component" value="Chromosome 12"/>
</dbReference>
<sequence length="1788" mass="214476">MEKIFYKNKIIEFENNKKTFELWKKYVIDEVNNEKKKKINKKIKSIKNFDKYLHEWKELRNTIDDSEKEKTEYIDSNLTECENSYFIKNEINLKKKKELLKENYINEYEKYIEKLNNDIENYFVDNKKELCVISYENYLDRNVNIGYLEDIDFLKYFYSSINLIKENKIIVPKGFYLYELIYPQTVHAFPILNKFNYYFVKLFINNKWYLVFVELSLPYNNKNEIISCYSLNQNEQWCYIIMKALYKCFQILYFSNYQFYIIEMLSGRKHIKTYFNINKIIHNYKKNYIQCILLSEHSKNNNLNNSNNDTSSKEDIKNKNCKKKNYNYNKENLNSFYFLICSYEKEYLRIKCENIKPYNFINFADNLMNNKKCDIEKGYKYINNQGNIRISNAELIPIPNLSNQNNADDISDTTRSISCENKKDDDTNNKIIHSRKYNITINENIQTILQLFKEIITSEQKNSKYIKNDKDCDKNSKNINFKQNKKNNKDICKWLNENDIEKILEKVNINYSSDYLIKIDNFFLKKKKILYFIDKNKFSTLSVSEFIKNKTSRNDSIHRNNKGDKIKKKNVTSSNNFMHLNSCPYLILICSISIKSNKKEIKETSDCEENYLHRAYKSNECDKNISILNEKNKIRSNKYKINGEYNDFCEFYLSFFPYKKKKKKKREKKKKLKKKMLICFKGEKIKEKLSAIKLKNKKKKKRKKKKIIFAKDIFECECFFKQICENEYKSNGNYFFYFNNFIYDLLNNKYKNHIFSNKISKKSILLKENREHFFFLYVKNYFFNNFSIEWINEKNNEKKLINCAFMTIEDFLQKKVKMDISFLKKNIVLKNETLNKVLLKFTINLSLEKYANTFFYLIYKINNLKVLPYLYLYICNIEKSNTNYEADIDEKKKKSYKNIKNNVENFNIIGKFYKFSFEELFLKISIPDNKRECNYLILIVSKKLENINEKNLNLEIAVALFPNNKIDINEENVEKTKNYIKINELLSFYKNYTFNSNIINENGIININDNSLNELSTELKKNNNEENNNYEIKEESICINKKCSTDKNTKEIVNDIKFKNKLCKNIIKKDDEDQFRRHLLNNNNNSFKIIKKIVINSKNNFIYGSIFVKLKNYHLFKNMKVKIIKVKKNKINDEEYADLDFILKKWERKTILKKIKAKSAFFKHMKLLTNESYFIYIEIKRDINLEDLKRNHNNVNLSKNHNFCLKSLNSKMNNFSDIILSIFLNFSDEISLVSDTSNEELEKEMKKYLEFNKINIEEVKKSFLDKRIDNIFDLKNDLLLNFKKDYKNIFISLLHEKEQKMTSKDKCNSNTLNNSYDDGNYDNNYINNNSYGNNENNNQINKKLNETNKEYDYDNKNDGKNNNINDNKYNFLHNINSKQFTNDEEKTLCKEDFYNILSHTLNFDKESFDYLFLKYFGENNNKINMNKFIEIFESLQKEHNYLKLEKFENFEKYPITLFPDDKFNNENEEKSSKVNNSVVKDFNLSFENLFSYPDINQKIIDDTIYDFNLKNNIDILKMKMDAELQLSEKSISLLNNTNNFTDIIKNNYFFLEKIKKKKENANLKSGVKNIINDNNKKINASSKKEGINFNSRNANILEKEEELNLCKSVEIESSITNVQDLINIVKKNDKSLELCDIKNIKMNISKTMKERKLFIESIKNSIKVKKFKNLTSQELKDLYKKALELNLEIYNSDLIAIIKNQYFALDILNNIKCLFKHNELKKKNTSNEINTEEILTDRNLFLELFQKYSNIIKNHEIQLNDYYKNIFKDSQQIFNKIMDNSTLKCANG</sequence>
<accession>A0A1J1HCQ7</accession>
<keyword evidence="1" id="KW-0175">Coiled coil</keyword>
<keyword evidence="3" id="KW-1185">Reference proteome</keyword>
<dbReference type="OMA" id="CFVRKIG"/>
<dbReference type="SUPFAM" id="SSF54001">
    <property type="entry name" value="Cysteine proteinases"/>
    <property type="match status" value="1"/>
</dbReference>
<dbReference type="GeneID" id="39737332"/>
<evidence type="ECO:0000313" key="3">
    <source>
        <dbReference type="Proteomes" id="UP000220158"/>
    </source>
</evidence>
<evidence type="ECO:0000313" key="2">
    <source>
        <dbReference type="EMBL" id="CRH01204.1"/>
    </source>
</evidence>
<evidence type="ECO:0000256" key="1">
    <source>
        <dbReference type="SAM" id="Coils"/>
    </source>
</evidence>
<dbReference type="RefSeq" id="XP_028534205.1">
    <property type="nucleotide sequence ID" value="XM_028677858.1"/>
</dbReference>
<feature type="coiled-coil region" evidence="1">
    <location>
        <begin position="94"/>
        <end position="125"/>
    </location>
</feature>
<reference evidence="2 3" key="1">
    <citation type="submission" date="2015-04" db="EMBL/GenBank/DDBJ databases">
        <authorList>
            <consortium name="Pathogen Informatics"/>
        </authorList>
    </citation>
    <scope>NUCLEOTIDE SEQUENCE [LARGE SCALE GENOMIC DNA]</scope>
    <source>
        <strain evidence="2 3">SGS1</strain>
    </source>
</reference>
<dbReference type="InterPro" id="IPR038765">
    <property type="entry name" value="Papain-like_cys_pep_sf"/>
</dbReference>
<dbReference type="EMBL" id="LN835307">
    <property type="protein sequence ID" value="CRH01204.1"/>
    <property type="molecule type" value="Genomic_DNA"/>
</dbReference>
<organism evidence="2 3">
    <name type="scientific">Plasmodium relictum</name>
    <dbReference type="NCBI Taxonomy" id="85471"/>
    <lineage>
        <taxon>Eukaryota</taxon>
        <taxon>Sar</taxon>
        <taxon>Alveolata</taxon>
        <taxon>Apicomplexa</taxon>
        <taxon>Aconoidasida</taxon>
        <taxon>Haemosporida</taxon>
        <taxon>Plasmodiidae</taxon>
        <taxon>Plasmodium</taxon>
        <taxon>Plasmodium (Haemamoeba)</taxon>
    </lineage>
</organism>